<keyword evidence="13" id="KW-0779">Telomere</keyword>
<dbReference type="InterPro" id="IPR013083">
    <property type="entry name" value="Znf_RING/FYVE/PHD"/>
</dbReference>
<keyword evidence="6" id="KW-0479">Metal-binding</keyword>
<dbReference type="GO" id="GO:0008270">
    <property type="term" value="F:zinc ion binding"/>
    <property type="evidence" value="ECO:0007669"/>
    <property type="project" value="UniProtKB-KW"/>
</dbReference>
<keyword evidence="15" id="KW-0539">Nucleus</keyword>
<dbReference type="InterPro" id="IPR027417">
    <property type="entry name" value="P-loop_NTPase"/>
</dbReference>
<evidence type="ECO:0000256" key="2">
    <source>
        <dbReference type="ARBA" id="ARBA00004574"/>
    </source>
</evidence>
<comment type="subcellular location">
    <subcellularLocation>
        <location evidence="2">Chromosome</location>
        <location evidence="2">Telomere</location>
    </subcellularLocation>
    <subcellularLocation>
        <location evidence="1">Nucleus</location>
    </subcellularLocation>
</comment>
<keyword evidence="17" id="KW-0175">Coiled coil</keyword>
<sequence length="1379" mass="157258">MDDMQKGSDNELETSESSDECSIFDEDECSLSDGDSNAEVPLTEEEIQDLIDQLFEVESKAAEAQEMLEEESLASIKREIREELSANLSGPELDEAVEEEMLTFAEQWQEALDRLEDKSGLIQEQLDDAGIELSMLFKWLEKQAPQCCTTEAWKKRTHWAGALPSHEVSKAVQEAENDLDIIRPVKRHRGKLIEEGASGYLEKKVLDRGFTHCASGSDTQKGDGWRFLDSVLEKEHNEGKPGCFGSKAWASVYLAATPEQAALLGLPGSNEVEEIDDLEKCKDILTAEAIANERESGLTEMQRKNIKKVKEEEDIKRTKLMDQFIFKRKRKRKPGSSSISGPSNQQCIDKGQTTWHINCPDVHPDQNIGGAVIINIDSDEEQIPSKFTESVRVMEQAKDAVKSLETSELPYAVGKEDRTNDAFNCTVCGKKLRPDQVNKHPLFDVIICKPCRKFYQSGPITKDSSGRDNECSWCANGGNIVFCDGCDKVFCEGCIKLNFGDQKYQQIIESEQWLCYCCDTELLMPKITRFLEASELKSIGSSNQANSQSDEFIELRQHEKRRKRLRRIIEDDELEESTIIKQRLEKERKERLDRLRDSANNIGTDMTSTTSTLEKCAINVVRDPDEEEVLIPSGIATFLKPHQIEGVQFMWENCIESIKKVKAGDPGNGCILAHSMGLGKTLQIIAFLYTVLKKKDLGLRTALIVTPVNVLHNWPDEFEKWKPAERKGLRVYVLDETSRNIRKKLLHEWQKTGGVMMIGYSTFRTMSLGKYVKYSSEKDEIRKALQNPGPDILVCDEAHMIKNKKADITLALKQVRTQRRIALTGSPLQNNLMEYYCMVDFVREGFLGRPQDFKNRFQNPIENGQHADSTDYDVRCMKERTHVLHKQLMGFVQRKGASIVENELPKKLVYVISVRLSPLQRALYNRFLQYFWLTNEQSVMTLKSRKSLFPTYHALAKVWNHPDLLFTIKEEKDILSEDSMDECFDEDVLSTDEDISMLRKEDKKFQTKSQVKTDPDGLNLNANLDWCKDLIDIPLGTLDYSGKLVLLLDILTMSSARGDKALVFSQSIPTLNLIENFLARIPRPKGKAGGWRKDKEWYRLDGQTSARERQKLVKRFNNPSNLKVQCVLISTKAGSLGINLQAANRVVIVDGSWNPTHDIQALFRVWRFGQMKAVVIYRLLAFGTAEEKIYKRQVAKESLAARVLDAQQIERHSKMDELRVLFKLDEHANEQSTSNMGRTSNTLDHDPPEDDIMTSLLIDHRPKWIVGIHKHDTLLEDREDEKLTVEEQELAWEKFRRIADSHDVDWVQINSQPEISSCVSNSWSGAGYKMPESTCSFTFHAMLLQSTSTKNNEHVRCGACQEEIGWEHIAKSKHSKLFP</sequence>
<comment type="caution">
    <text evidence="22">The sequence shown here is derived from an EMBL/GenBank/DDBJ whole genome shotgun (WGS) entry which is preliminary data.</text>
</comment>
<keyword evidence="5" id="KW-0150">Chloroplast</keyword>
<dbReference type="PROSITE" id="PS51194">
    <property type="entry name" value="HELICASE_CTER"/>
    <property type="match status" value="1"/>
</dbReference>
<dbReference type="CDD" id="cd11726">
    <property type="entry name" value="ADDz_ATRX"/>
    <property type="match status" value="1"/>
</dbReference>
<keyword evidence="8" id="KW-0863">Zinc-finger</keyword>
<keyword evidence="11" id="KW-0862">Zinc</keyword>
<evidence type="ECO:0000256" key="18">
    <source>
        <dbReference type="SAM" id="MobiDB-lite"/>
    </source>
</evidence>
<dbReference type="CDD" id="cd18793">
    <property type="entry name" value="SF2_C_SNF"/>
    <property type="match status" value="1"/>
</dbReference>
<accession>A0A8T2TX29</accession>
<dbReference type="GO" id="GO:0010468">
    <property type="term" value="P:regulation of gene expression"/>
    <property type="evidence" value="ECO:0007669"/>
    <property type="project" value="UniProtKB-ARBA"/>
</dbReference>
<feature type="coiled-coil region" evidence="17">
    <location>
        <begin position="555"/>
        <end position="601"/>
    </location>
</feature>
<dbReference type="SUPFAM" id="SSF52540">
    <property type="entry name" value="P-loop containing nucleoside triphosphate hydrolases"/>
    <property type="match status" value="2"/>
</dbReference>
<evidence type="ECO:0000259" key="21">
    <source>
        <dbReference type="PROSITE" id="PS51533"/>
    </source>
</evidence>
<dbReference type="CDD" id="cd18007">
    <property type="entry name" value="DEXHc_ATRX-like"/>
    <property type="match status" value="1"/>
</dbReference>
<dbReference type="GO" id="GO:0005634">
    <property type="term" value="C:nucleus"/>
    <property type="evidence" value="ECO:0007669"/>
    <property type="project" value="UniProtKB-SubCell"/>
</dbReference>
<feature type="region of interest" description="Disordered" evidence="18">
    <location>
        <begin position="1"/>
        <end position="40"/>
    </location>
</feature>
<dbReference type="Pfam" id="PF00176">
    <property type="entry name" value="SNF2-rel_dom"/>
    <property type="match status" value="1"/>
</dbReference>
<keyword evidence="7" id="KW-0547">Nucleotide-binding</keyword>
<dbReference type="GO" id="GO:0016887">
    <property type="term" value="F:ATP hydrolysis activity"/>
    <property type="evidence" value="ECO:0007669"/>
    <property type="project" value="InterPro"/>
</dbReference>
<dbReference type="InterPro" id="IPR000330">
    <property type="entry name" value="SNF2_N"/>
</dbReference>
<evidence type="ECO:0000256" key="5">
    <source>
        <dbReference type="ARBA" id="ARBA00022528"/>
    </source>
</evidence>
<dbReference type="GO" id="GO:0000781">
    <property type="term" value="C:chromosome, telomeric region"/>
    <property type="evidence" value="ECO:0007669"/>
    <property type="project" value="UniProtKB-SubCell"/>
</dbReference>
<evidence type="ECO:0000256" key="7">
    <source>
        <dbReference type="ARBA" id="ARBA00022741"/>
    </source>
</evidence>
<feature type="region of interest" description="Disordered" evidence="18">
    <location>
        <begin position="1230"/>
        <end position="1249"/>
    </location>
</feature>
<keyword evidence="23" id="KW-1185">Reference proteome</keyword>
<evidence type="ECO:0000256" key="8">
    <source>
        <dbReference type="ARBA" id="ARBA00022771"/>
    </source>
</evidence>
<feature type="domain" description="PHD-type" evidence="21">
    <location>
        <begin position="413"/>
        <end position="546"/>
    </location>
</feature>
<evidence type="ECO:0000256" key="4">
    <source>
        <dbReference type="ARBA" id="ARBA00022454"/>
    </source>
</evidence>
<keyword evidence="12" id="KW-0067">ATP-binding</keyword>
<dbReference type="GO" id="GO:0005524">
    <property type="term" value="F:ATP binding"/>
    <property type="evidence" value="ECO:0007669"/>
    <property type="project" value="UniProtKB-KW"/>
</dbReference>
<dbReference type="OMA" id="QDISWET"/>
<proteinExistence type="inferred from homology"/>
<organism evidence="22 23">
    <name type="scientific">Ceratopteris richardii</name>
    <name type="common">Triangle waterfern</name>
    <dbReference type="NCBI Taxonomy" id="49495"/>
    <lineage>
        <taxon>Eukaryota</taxon>
        <taxon>Viridiplantae</taxon>
        <taxon>Streptophyta</taxon>
        <taxon>Embryophyta</taxon>
        <taxon>Tracheophyta</taxon>
        <taxon>Polypodiopsida</taxon>
        <taxon>Polypodiidae</taxon>
        <taxon>Polypodiales</taxon>
        <taxon>Pteridineae</taxon>
        <taxon>Pteridaceae</taxon>
        <taxon>Parkerioideae</taxon>
        <taxon>Ceratopteris</taxon>
    </lineage>
</organism>
<dbReference type="PANTHER" id="PTHR45797:SF1">
    <property type="entry name" value="HELICASE ARIP4"/>
    <property type="match status" value="1"/>
</dbReference>
<dbReference type="EMBL" id="CM035416">
    <property type="protein sequence ID" value="KAH7426146.1"/>
    <property type="molecule type" value="Genomic_DNA"/>
</dbReference>
<evidence type="ECO:0000256" key="16">
    <source>
        <dbReference type="ARBA" id="ARBA00031106"/>
    </source>
</evidence>
<dbReference type="InterPro" id="IPR038718">
    <property type="entry name" value="SNF2-like_sf"/>
</dbReference>
<feature type="compositionally biased region" description="Acidic residues" evidence="18">
    <location>
        <begin position="10"/>
        <end position="30"/>
    </location>
</feature>
<evidence type="ECO:0000313" key="22">
    <source>
        <dbReference type="EMBL" id="KAH7426143.1"/>
    </source>
</evidence>
<evidence type="ECO:0000256" key="9">
    <source>
        <dbReference type="ARBA" id="ARBA00022801"/>
    </source>
</evidence>
<dbReference type="Pfam" id="PF00271">
    <property type="entry name" value="Helicase_C"/>
    <property type="match status" value="1"/>
</dbReference>
<evidence type="ECO:0000256" key="13">
    <source>
        <dbReference type="ARBA" id="ARBA00022895"/>
    </source>
</evidence>
<feature type="region of interest" description="Disordered" evidence="18">
    <location>
        <begin position="328"/>
        <end position="347"/>
    </location>
</feature>
<dbReference type="SUPFAM" id="SSF57903">
    <property type="entry name" value="FYVE/PHD zinc finger"/>
    <property type="match status" value="1"/>
</dbReference>
<keyword evidence="14" id="KW-0238">DNA-binding</keyword>
<dbReference type="InterPro" id="IPR011011">
    <property type="entry name" value="Znf_FYVE_PHD"/>
</dbReference>
<keyword evidence="4" id="KW-0158">Chromosome</keyword>
<comment type="similarity">
    <text evidence="3">Belongs to the SNF2/RAD54 helicase family.</text>
</comment>
<feature type="domain" description="Helicase C-terminal" evidence="20">
    <location>
        <begin position="1046"/>
        <end position="1217"/>
    </location>
</feature>
<dbReference type="OrthoDB" id="2020972at2759"/>
<dbReference type="SMART" id="SM00487">
    <property type="entry name" value="DEXDc"/>
    <property type="match status" value="1"/>
</dbReference>
<evidence type="ECO:0000256" key="14">
    <source>
        <dbReference type="ARBA" id="ARBA00023125"/>
    </source>
</evidence>
<dbReference type="InterPro" id="IPR014001">
    <property type="entry name" value="Helicase_ATP-bd"/>
</dbReference>
<keyword evidence="5" id="KW-0934">Plastid</keyword>
<dbReference type="Pfam" id="PF17981">
    <property type="entry name" value="ADD_ATRX"/>
    <property type="match status" value="1"/>
</dbReference>
<keyword evidence="10" id="KW-0347">Helicase</keyword>
<feature type="domain" description="Helicase ATP-binding" evidence="19">
    <location>
        <begin position="661"/>
        <end position="845"/>
    </location>
</feature>
<dbReference type="InterPro" id="IPR001650">
    <property type="entry name" value="Helicase_C-like"/>
</dbReference>
<evidence type="ECO:0000256" key="10">
    <source>
        <dbReference type="ARBA" id="ARBA00022806"/>
    </source>
</evidence>
<evidence type="ECO:0000256" key="11">
    <source>
        <dbReference type="ARBA" id="ARBA00022833"/>
    </source>
</evidence>
<dbReference type="Gene3D" id="3.30.40.10">
    <property type="entry name" value="Zinc/RING finger domain, C3HC4 (zinc finger)"/>
    <property type="match status" value="1"/>
</dbReference>
<keyword evidence="9" id="KW-0378">Hydrolase</keyword>
<dbReference type="PROSITE" id="PS51192">
    <property type="entry name" value="HELICASE_ATP_BIND_1"/>
    <property type="match status" value="1"/>
</dbReference>
<evidence type="ECO:0000256" key="3">
    <source>
        <dbReference type="ARBA" id="ARBA00007025"/>
    </source>
</evidence>
<feature type="compositionally biased region" description="Polar residues" evidence="18">
    <location>
        <begin position="1230"/>
        <end position="1242"/>
    </location>
</feature>
<name>A0A8T2TX29_CERRI</name>
<dbReference type="InterPro" id="IPR041430">
    <property type="entry name" value="ADD_ATRX"/>
</dbReference>
<evidence type="ECO:0000259" key="20">
    <source>
        <dbReference type="PROSITE" id="PS51194"/>
    </source>
</evidence>
<dbReference type="Proteomes" id="UP000825935">
    <property type="component" value="Chromosome 11"/>
</dbReference>
<evidence type="ECO:0000259" key="19">
    <source>
        <dbReference type="PROSITE" id="PS51192"/>
    </source>
</evidence>
<dbReference type="PANTHER" id="PTHR45797">
    <property type="entry name" value="RAD54-LIKE"/>
    <property type="match status" value="1"/>
</dbReference>
<dbReference type="InterPro" id="IPR049730">
    <property type="entry name" value="SNF2/RAD54-like_C"/>
</dbReference>
<evidence type="ECO:0000256" key="12">
    <source>
        <dbReference type="ARBA" id="ARBA00022840"/>
    </source>
</evidence>
<evidence type="ECO:0000256" key="1">
    <source>
        <dbReference type="ARBA" id="ARBA00004123"/>
    </source>
</evidence>
<dbReference type="EMBL" id="CM035416">
    <property type="protein sequence ID" value="KAH7426143.1"/>
    <property type="molecule type" value="Genomic_DNA"/>
</dbReference>
<evidence type="ECO:0000256" key="17">
    <source>
        <dbReference type="SAM" id="Coils"/>
    </source>
</evidence>
<evidence type="ECO:0000256" key="15">
    <source>
        <dbReference type="ARBA" id="ARBA00023242"/>
    </source>
</evidence>
<protein>
    <recommendedName>
        <fullName evidence="16">ATP-dependent helicase ATRX</fullName>
    </recommendedName>
</protein>
<dbReference type="Gene3D" id="3.40.50.300">
    <property type="entry name" value="P-loop containing nucleotide triphosphate hydrolases"/>
    <property type="match status" value="1"/>
</dbReference>
<dbReference type="PROSITE" id="PS51533">
    <property type="entry name" value="ADD"/>
    <property type="match status" value="1"/>
</dbReference>
<dbReference type="SMART" id="SM00490">
    <property type="entry name" value="HELICc"/>
    <property type="match status" value="1"/>
</dbReference>
<dbReference type="InterPro" id="IPR025766">
    <property type="entry name" value="ADD"/>
</dbReference>
<dbReference type="GO" id="GO:0004386">
    <property type="term" value="F:helicase activity"/>
    <property type="evidence" value="ECO:0007669"/>
    <property type="project" value="UniProtKB-KW"/>
</dbReference>
<evidence type="ECO:0000256" key="6">
    <source>
        <dbReference type="ARBA" id="ARBA00022723"/>
    </source>
</evidence>
<reference evidence="22" key="1">
    <citation type="submission" date="2021-08" db="EMBL/GenBank/DDBJ databases">
        <title>WGS assembly of Ceratopteris richardii.</title>
        <authorList>
            <person name="Marchant D.B."/>
            <person name="Chen G."/>
            <person name="Jenkins J."/>
            <person name="Shu S."/>
            <person name="Leebens-Mack J."/>
            <person name="Grimwood J."/>
            <person name="Schmutz J."/>
            <person name="Soltis P."/>
            <person name="Soltis D."/>
            <person name="Chen Z.-H."/>
        </authorList>
    </citation>
    <scope>NUCLEOTIDE SEQUENCE</scope>
    <source>
        <strain evidence="22">Whitten #5841</strain>
        <tissue evidence="22">Leaf</tissue>
    </source>
</reference>
<evidence type="ECO:0000313" key="23">
    <source>
        <dbReference type="Proteomes" id="UP000825935"/>
    </source>
</evidence>
<dbReference type="GO" id="GO:0003677">
    <property type="term" value="F:DNA binding"/>
    <property type="evidence" value="ECO:0007669"/>
    <property type="project" value="UniProtKB-KW"/>
</dbReference>
<dbReference type="InterPro" id="IPR044574">
    <property type="entry name" value="ARIP4-like"/>
</dbReference>
<dbReference type="Gene3D" id="3.40.50.10810">
    <property type="entry name" value="Tandem AAA-ATPase domain"/>
    <property type="match status" value="1"/>
</dbReference>
<gene>
    <name evidence="22" type="ORF">KP509_11G086900</name>
</gene>